<protein>
    <recommendedName>
        <fullName evidence="6">TROVE domain-containing protein</fullName>
    </recommendedName>
</protein>
<dbReference type="InterPro" id="IPR056690">
    <property type="entry name" value="DUF7788"/>
</dbReference>
<dbReference type="OMA" id="DSNYNKP"/>
<sequence>MAATAAGRRAVSYTLIGPPPPALGATAARAAAAAAAAAPTTGDPLVDLLDTNFNKPPPPAKARTENNSPTFVSSGDPCLDFFFHVVPDTPPSSVSSLLADAWAAEPTTALRLACNLRAVRGTGKSDREGFYAAALWMHETHPTTLALNAGPVADFGYLKDLPEILHRIIHGGVSTRTPGKQARLAAEEDGGFVHHVYSASYGNKGGPLARDPSTREARVAASNERDQNFSAQASIERKRKHAELAARVLERYARDPNYRLLHDCTADRFAEFLAADMKKLASGEIKDLSLAAKWCPSLESCYDHSTLLCEAIARRLFPKGSAPDLPEDLPEAHYAYRVWDRLRKEALVPLRHALELPEVFMSAGAWGELVYRRVASVAMKNYKDIFLERDAERFNLYLADVESGKEKIAAGALLPHEILERAGDDDNVANLQWQRMVDDLLALGKLNNCLAVCDVSGSMNGRPMDVCVALGLLLSELCDEPWRHRVITFSEWPQLHHISGETLSEKARCIQCMQWNMNTDFQAVFDQLLRVAVAGNLPPERMVKKVFVFSDMEFDQASSRPWETDYEAITRKFSEAGYGNAVPQIVFWNLRDSDSVPVTAQQKGVALVSGFSKNMIKLFLDGEHVVTPRAVMEKAIAGPKYEKLVVFD</sequence>
<dbReference type="InterPro" id="IPR058580">
    <property type="entry name" value="DUF2828"/>
</dbReference>
<feature type="domain" description="DUF2828" evidence="1">
    <location>
        <begin position="64"/>
        <end position="446"/>
    </location>
</feature>
<dbReference type="AlphaFoldDB" id="I1GVM1"/>
<dbReference type="eggNOG" id="ENOG502QT1I">
    <property type="taxonomic scope" value="Eukaryota"/>
</dbReference>
<evidence type="ECO:0000259" key="2">
    <source>
        <dbReference type="Pfam" id="PF25043"/>
    </source>
</evidence>
<dbReference type="HOGENOM" id="CLU_011744_1_1_1"/>
<reference evidence="3 4" key="1">
    <citation type="journal article" date="2010" name="Nature">
        <title>Genome sequencing and analysis of the model grass Brachypodium distachyon.</title>
        <authorList>
            <consortium name="International Brachypodium Initiative"/>
        </authorList>
    </citation>
    <scope>NUCLEOTIDE SEQUENCE [LARGE SCALE GENOMIC DNA]</scope>
    <source>
        <strain evidence="3">Bd21</strain>
        <strain evidence="4">cv. Bd21</strain>
    </source>
</reference>
<dbReference type="InterPro" id="IPR011205">
    <property type="entry name" value="UCP015417_vWA"/>
</dbReference>
<dbReference type="Gramene" id="KQK16852">
    <property type="protein sequence ID" value="KQK16852"/>
    <property type="gene ID" value="BRADI_1g31060v3"/>
</dbReference>
<name>I1GVM1_BRADI</name>
<evidence type="ECO:0000313" key="4">
    <source>
        <dbReference type="EnsemblPlants" id="KQK16852"/>
    </source>
</evidence>
<evidence type="ECO:0000259" key="1">
    <source>
        <dbReference type="Pfam" id="PF11443"/>
    </source>
</evidence>
<keyword evidence="5" id="KW-1185">Reference proteome</keyword>
<dbReference type="EnsemblPlants" id="KQK16852">
    <property type="protein sequence ID" value="KQK16852"/>
    <property type="gene ID" value="BRADI_1g31060v3"/>
</dbReference>
<feature type="domain" description="DUF7788" evidence="2">
    <location>
        <begin position="448"/>
        <end position="627"/>
    </location>
</feature>
<dbReference type="InterPro" id="IPR036465">
    <property type="entry name" value="vWFA_dom_sf"/>
</dbReference>
<dbReference type="Proteomes" id="UP000008810">
    <property type="component" value="Chromosome 1"/>
</dbReference>
<evidence type="ECO:0008006" key="6">
    <source>
        <dbReference type="Google" id="ProtNLM"/>
    </source>
</evidence>
<gene>
    <name evidence="4" type="primary">LOC100843414</name>
    <name evidence="3" type="ORF">BRADI_1g31060v3</name>
</gene>
<dbReference type="KEGG" id="bdi:100843414"/>
<dbReference type="GeneID" id="100843414"/>
<dbReference type="PANTHER" id="PTHR31373:SF26">
    <property type="entry name" value="TROVE DOMAIN-CONTAINING PROTEIN"/>
    <property type="match status" value="1"/>
</dbReference>
<organism evidence="3">
    <name type="scientific">Brachypodium distachyon</name>
    <name type="common">Purple false brome</name>
    <name type="synonym">Trachynia distachya</name>
    <dbReference type="NCBI Taxonomy" id="15368"/>
    <lineage>
        <taxon>Eukaryota</taxon>
        <taxon>Viridiplantae</taxon>
        <taxon>Streptophyta</taxon>
        <taxon>Embryophyta</taxon>
        <taxon>Tracheophyta</taxon>
        <taxon>Spermatophyta</taxon>
        <taxon>Magnoliopsida</taxon>
        <taxon>Liliopsida</taxon>
        <taxon>Poales</taxon>
        <taxon>Poaceae</taxon>
        <taxon>BOP clade</taxon>
        <taxon>Pooideae</taxon>
        <taxon>Stipodae</taxon>
        <taxon>Brachypodieae</taxon>
        <taxon>Brachypodium</taxon>
    </lineage>
</organism>
<dbReference type="SUPFAM" id="SSF53300">
    <property type="entry name" value="vWA-like"/>
    <property type="match status" value="1"/>
</dbReference>
<dbReference type="OrthoDB" id="1149618at2759"/>
<dbReference type="EMBL" id="CM000880">
    <property type="protein sequence ID" value="KQK16852.1"/>
    <property type="molecule type" value="Genomic_DNA"/>
</dbReference>
<reference evidence="4" key="3">
    <citation type="submission" date="2018-08" db="UniProtKB">
        <authorList>
            <consortium name="EnsemblPlants"/>
        </authorList>
    </citation>
    <scope>IDENTIFICATION</scope>
    <source>
        <strain evidence="4">cv. Bd21</strain>
    </source>
</reference>
<dbReference type="Pfam" id="PF25043">
    <property type="entry name" value="DUF7788"/>
    <property type="match status" value="1"/>
</dbReference>
<proteinExistence type="predicted"/>
<dbReference type="PANTHER" id="PTHR31373">
    <property type="entry name" value="OS06G0652100 PROTEIN"/>
    <property type="match status" value="1"/>
</dbReference>
<evidence type="ECO:0000313" key="5">
    <source>
        <dbReference type="Proteomes" id="UP000008810"/>
    </source>
</evidence>
<dbReference type="RefSeq" id="XP_003560369.1">
    <property type="nucleotide sequence ID" value="XM_003560321.4"/>
</dbReference>
<reference evidence="3" key="2">
    <citation type="submission" date="2017-06" db="EMBL/GenBank/DDBJ databases">
        <title>WGS assembly of Brachypodium distachyon.</title>
        <authorList>
            <consortium name="The International Brachypodium Initiative"/>
            <person name="Lucas S."/>
            <person name="Harmon-Smith M."/>
            <person name="Lail K."/>
            <person name="Tice H."/>
            <person name="Grimwood J."/>
            <person name="Bruce D."/>
            <person name="Barry K."/>
            <person name="Shu S."/>
            <person name="Lindquist E."/>
            <person name="Wang M."/>
            <person name="Pitluck S."/>
            <person name="Vogel J.P."/>
            <person name="Garvin D.F."/>
            <person name="Mockler T.C."/>
            <person name="Schmutz J."/>
            <person name="Rokhsar D."/>
            <person name="Bevan M.W."/>
        </authorList>
    </citation>
    <scope>NUCLEOTIDE SEQUENCE</scope>
    <source>
        <strain evidence="3">Bd21</strain>
    </source>
</reference>
<dbReference type="Gene3D" id="3.40.50.410">
    <property type="entry name" value="von Willebrand factor, type A domain"/>
    <property type="match status" value="1"/>
</dbReference>
<evidence type="ECO:0000313" key="3">
    <source>
        <dbReference type="EMBL" id="KQK16852.1"/>
    </source>
</evidence>
<dbReference type="Pfam" id="PF11443">
    <property type="entry name" value="DUF2828"/>
    <property type="match status" value="1"/>
</dbReference>
<accession>I1GVM1</accession>
<dbReference type="PIRSF" id="PIRSF015417">
    <property type="entry name" value="T31B5_30_vWA"/>
    <property type="match status" value="1"/>
</dbReference>